<proteinExistence type="predicted"/>
<accession>A0A1X6YD64</accession>
<evidence type="ECO:0000313" key="7">
    <source>
        <dbReference type="EMBL" id="SLN17321.1"/>
    </source>
</evidence>
<evidence type="ECO:0000256" key="3">
    <source>
        <dbReference type="ARBA" id="ARBA00022801"/>
    </source>
</evidence>
<dbReference type="InterPro" id="IPR008901">
    <property type="entry name" value="ACER"/>
</dbReference>
<keyword evidence="5 6" id="KW-0472">Membrane</keyword>
<feature type="transmembrane region" description="Helical" evidence="6">
    <location>
        <begin position="183"/>
        <end position="205"/>
    </location>
</feature>
<feature type="transmembrane region" description="Helical" evidence="6">
    <location>
        <begin position="73"/>
        <end position="92"/>
    </location>
</feature>
<dbReference type="GO" id="GO:0016020">
    <property type="term" value="C:membrane"/>
    <property type="evidence" value="ECO:0007669"/>
    <property type="project" value="UniProtKB-SubCell"/>
</dbReference>
<evidence type="ECO:0000313" key="8">
    <source>
        <dbReference type="Proteomes" id="UP000193207"/>
    </source>
</evidence>
<dbReference type="OrthoDB" id="277121at2"/>
<evidence type="ECO:0000256" key="5">
    <source>
        <dbReference type="ARBA" id="ARBA00023136"/>
    </source>
</evidence>
<dbReference type="EMBL" id="FWFU01000001">
    <property type="protein sequence ID" value="SLN17321.1"/>
    <property type="molecule type" value="Genomic_DNA"/>
</dbReference>
<dbReference type="AlphaFoldDB" id="A0A1X6YD64"/>
<keyword evidence="2 6" id="KW-0812">Transmembrane</keyword>
<sequence length="220" mass="23845">MDWTRPINAYCERLDAAYWAEPVNAVTNAAFIVAAFVMWRRLGDAPLPLARLLVIVLGLIGVGSFLFHTHAQAWAALADVVPILCFVLIYIYAANRGFWRMGRLAALFGTGVAVALSVALVPLLALIPLAGGSAAYLPLPLLIAGYGLALRVRAPRTARDLLLGAGLLVASLTMRSIDGLSCALIPIGTHFGWHLLNALMLGWMIELYRRHMLAPPVPRR</sequence>
<name>A0A1X6YD64_9RHOB</name>
<keyword evidence="3" id="KW-0378">Hydrolase</keyword>
<dbReference type="GO" id="GO:0006672">
    <property type="term" value="P:ceramide metabolic process"/>
    <property type="evidence" value="ECO:0007669"/>
    <property type="project" value="InterPro"/>
</dbReference>
<evidence type="ECO:0000256" key="2">
    <source>
        <dbReference type="ARBA" id="ARBA00022692"/>
    </source>
</evidence>
<evidence type="ECO:0000256" key="4">
    <source>
        <dbReference type="ARBA" id="ARBA00022989"/>
    </source>
</evidence>
<dbReference type="Pfam" id="PF05875">
    <property type="entry name" value="Ceramidase"/>
    <property type="match status" value="1"/>
</dbReference>
<feature type="transmembrane region" description="Helical" evidence="6">
    <location>
        <begin position="104"/>
        <end position="127"/>
    </location>
</feature>
<gene>
    <name evidence="7" type="ORF">ROH8110_00491</name>
</gene>
<dbReference type="Proteomes" id="UP000193207">
    <property type="component" value="Unassembled WGS sequence"/>
</dbReference>
<evidence type="ECO:0000256" key="1">
    <source>
        <dbReference type="ARBA" id="ARBA00004141"/>
    </source>
</evidence>
<comment type="subcellular location">
    <subcellularLocation>
        <location evidence="1">Membrane</location>
        <topology evidence="1">Multi-pass membrane protein</topology>
    </subcellularLocation>
</comment>
<dbReference type="RefSeq" id="WP_085816185.1">
    <property type="nucleotide sequence ID" value="NZ_FWFU01000001.1"/>
</dbReference>
<reference evidence="7 8" key="1">
    <citation type="submission" date="2017-03" db="EMBL/GenBank/DDBJ databases">
        <authorList>
            <person name="Afonso C.L."/>
            <person name="Miller P.J."/>
            <person name="Scott M.A."/>
            <person name="Spackman E."/>
            <person name="Goraichik I."/>
            <person name="Dimitrov K.M."/>
            <person name="Suarez D.L."/>
            <person name="Swayne D.E."/>
        </authorList>
    </citation>
    <scope>NUCLEOTIDE SEQUENCE [LARGE SCALE GENOMIC DNA]</scope>
    <source>
        <strain evidence="7 8">CECT 8110</strain>
    </source>
</reference>
<keyword evidence="4 6" id="KW-1133">Transmembrane helix</keyword>
<feature type="transmembrane region" description="Helical" evidence="6">
    <location>
        <begin position="49"/>
        <end position="67"/>
    </location>
</feature>
<protein>
    <submittedName>
        <fullName evidence="7">Ceramidase</fullName>
    </submittedName>
</protein>
<evidence type="ECO:0000256" key="6">
    <source>
        <dbReference type="SAM" id="Phobius"/>
    </source>
</evidence>
<keyword evidence="8" id="KW-1185">Reference proteome</keyword>
<dbReference type="GO" id="GO:0016811">
    <property type="term" value="F:hydrolase activity, acting on carbon-nitrogen (but not peptide) bonds, in linear amides"/>
    <property type="evidence" value="ECO:0007669"/>
    <property type="project" value="InterPro"/>
</dbReference>
<organism evidence="7 8">
    <name type="scientific">Roseovarius halotolerans</name>
    <dbReference type="NCBI Taxonomy" id="505353"/>
    <lineage>
        <taxon>Bacteria</taxon>
        <taxon>Pseudomonadati</taxon>
        <taxon>Pseudomonadota</taxon>
        <taxon>Alphaproteobacteria</taxon>
        <taxon>Rhodobacterales</taxon>
        <taxon>Roseobacteraceae</taxon>
        <taxon>Roseovarius</taxon>
    </lineage>
</organism>
<feature type="transmembrane region" description="Helical" evidence="6">
    <location>
        <begin position="133"/>
        <end position="149"/>
    </location>
</feature>